<keyword evidence="1" id="KW-0378">Hydrolase</keyword>
<dbReference type="InterPro" id="IPR000387">
    <property type="entry name" value="Tyr_Pase_dom"/>
</dbReference>
<evidence type="ECO:0000259" key="4">
    <source>
        <dbReference type="PROSITE" id="PS50056"/>
    </source>
</evidence>
<dbReference type="InterPro" id="IPR000340">
    <property type="entry name" value="Dual-sp_phosphatase_cat-dom"/>
</dbReference>
<name>A0A1V0SK21_9VIRU</name>
<dbReference type="InterPro" id="IPR020422">
    <property type="entry name" value="TYR_PHOSPHATASE_DUAL_dom"/>
</dbReference>
<keyword evidence="2" id="KW-0904">Protein phosphatase</keyword>
<reference evidence="5" key="1">
    <citation type="journal article" date="2017" name="Science">
        <title>Giant viruses with an expanded complement of translation system components.</title>
        <authorList>
            <person name="Schulz F."/>
            <person name="Yutin N."/>
            <person name="Ivanova N.N."/>
            <person name="Ortega D.R."/>
            <person name="Lee T.K."/>
            <person name="Vierheilig J."/>
            <person name="Daims H."/>
            <person name="Horn M."/>
            <person name="Wagner M."/>
            <person name="Jensen G.J."/>
            <person name="Kyrpides N.C."/>
            <person name="Koonin E.V."/>
            <person name="Woyke T."/>
        </authorList>
    </citation>
    <scope>NUCLEOTIDE SEQUENCE</scope>
    <source>
        <strain evidence="5">KNV1</strain>
    </source>
</reference>
<accession>A0A1V0SK21</accession>
<organism evidence="5">
    <name type="scientific">Klosneuvirus KNV1</name>
    <dbReference type="NCBI Taxonomy" id="1977640"/>
    <lineage>
        <taxon>Viruses</taxon>
        <taxon>Varidnaviria</taxon>
        <taxon>Bamfordvirae</taxon>
        <taxon>Nucleocytoviricota</taxon>
        <taxon>Megaviricetes</taxon>
        <taxon>Imitervirales</taxon>
        <taxon>Mimiviridae</taxon>
        <taxon>Klosneuvirinae</taxon>
        <taxon>Klosneuvirus</taxon>
    </lineage>
</organism>
<sequence length="162" mass="19032">MEQYDHISKISNQLYFGKYPCDEVIKLLKELEINVIINLTQDIENLPKYDIDCEIINFPIVDRKTGEFQKTIELIKILSDKIQQNNKIYIHCKGGHGRSGLITGGLYAYLFNKTYDETIDALKIAHQNRKIMTDRMRYLGSPQTRLQKLQLMKLINYFIDNK</sequence>
<feature type="domain" description="Tyrosine-protein phosphatase" evidence="3">
    <location>
        <begin position="6"/>
        <end position="151"/>
    </location>
</feature>
<dbReference type="Pfam" id="PF00782">
    <property type="entry name" value="DSPc"/>
    <property type="match status" value="1"/>
</dbReference>
<dbReference type="SUPFAM" id="SSF52799">
    <property type="entry name" value="(Phosphotyrosine protein) phosphatases II"/>
    <property type="match status" value="1"/>
</dbReference>
<dbReference type="EMBL" id="KY684110">
    <property type="protein sequence ID" value="ARF12066.1"/>
    <property type="molecule type" value="Genomic_DNA"/>
</dbReference>
<dbReference type="PROSITE" id="PS50054">
    <property type="entry name" value="TYR_PHOSPHATASE_DUAL"/>
    <property type="match status" value="1"/>
</dbReference>
<evidence type="ECO:0000313" key="5">
    <source>
        <dbReference type="EMBL" id="ARF12066.1"/>
    </source>
</evidence>
<gene>
    <name evidence="5" type="ORF">Klosneuvirus_3_201</name>
</gene>
<dbReference type="GO" id="GO:0004721">
    <property type="term" value="F:phosphoprotein phosphatase activity"/>
    <property type="evidence" value="ECO:0007669"/>
    <property type="project" value="UniProtKB-KW"/>
</dbReference>
<dbReference type="InterPro" id="IPR029021">
    <property type="entry name" value="Prot-tyrosine_phosphatase-like"/>
</dbReference>
<proteinExistence type="predicted"/>
<feature type="domain" description="Tyrosine specific protein phosphatases" evidence="4">
    <location>
        <begin position="69"/>
        <end position="129"/>
    </location>
</feature>
<dbReference type="InterPro" id="IPR016130">
    <property type="entry name" value="Tyr_Pase_AS"/>
</dbReference>
<dbReference type="SMART" id="SM00195">
    <property type="entry name" value="DSPc"/>
    <property type="match status" value="1"/>
</dbReference>
<dbReference type="PROSITE" id="PS00383">
    <property type="entry name" value="TYR_PHOSPHATASE_1"/>
    <property type="match status" value="1"/>
</dbReference>
<evidence type="ECO:0000256" key="1">
    <source>
        <dbReference type="ARBA" id="ARBA00022801"/>
    </source>
</evidence>
<evidence type="ECO:0000256" key="2">
    <source>
        <dbReference type="ARBA" id="ARBA00022912"/>
    </source>
</evidence>
<dbReference type="Gene3D" id="3.90.190.10">
    <property type="entry name" value="Protein tyrosine phosphatase superfamily"/>
    <property type="match status" value="1"/>
</dbReference>
<evidence type="ECO:0000259" key="3">
    <source>
        <dbReference type="PROSITE" id="PS50054"/>
    </source>
</evidence>
<protein>
    <submittedName>
        <fullName evidence="5">Dual specificity phosphatase</fullName>
    </submittedName>
</protein>
<dbReference type="PROSITE" id="PS50056">
    <property type="entry name" value="TYR_PHOSPHATASE_2"/>
    <property type="match status" value="1"/>
</dbReference>